<gene>
    <name evidence="3" type="ORF">g.48679</name>
</gene>
<proteinExistence type="predicted"/>
<dbReference type="GO" id="GO:0003700">
    <property type="term" value="F:DNA-binding transcription factor activity"/>
    <property type="evidence" value="ECO:0007669"/>
    <property type="project" value="InterPro"/>
</dbReference>
<feature type="region of interest" description="Disordered" evidence="1">
    <location>
        <begin position="486"/>
        <end position="600"/>
    </location>
</feature>
<organism evidence="3">
    <name type="scientific">Graphocephala atropunctata</name>
    <dbReference type="NCBI Taxonomy" id="36148"/>
    <lineage>
        <taxon>Eukaryota</taxon>
        <taxon>Metazoa</taxon>
        <taxon>Ecdysozoa</taxon>
        <taxon>Arthropoda</taxon>
        <taxon>Hexapoda</taxon>
        <taxon>Insecta</taxon>
        <taxon>Pterygota</taxon>
        <taxon>Neoptera</taxon>
        <taxon>Paraneoptera</taxon>
        <taxon>Hemiptera</taxon>
        <taxon>Auchenorrhyncha</taxon>
        <taxon>Membracoidea</taxon>
        <taxon>Cicadellidae</taxon>
        <taxon>Cicadellinae</taxon>
        <taxon>Cicadellini</taxon>
        <taxon>Graphocephala</taxon>
    </lineage>
</organism>
<dbReference type="InterPro" id="IPR046347">
    <property type="entry name" value="bZIP_sf"/>
</dbReference>
<dbReference type="EMBL" id="GEBQ01006200">
    <property type="protein sequence ID" value="JAT33777.1"/>
    <property type="molecule type" value="Transcribed_RNA"/>
</dbReference>
<evidence type="ECO:0000256" key="1">
    <source>
        <dbReference type="SAM" id="MobiDB-lite"/>
    </source>
</evidence>
<feature type="compositionally biased region" description="Basic and acidic residues" evidence="1">
    <location>
        <begin position="568"/>
        <end position="577"/>
    </location>
</feature>
<dbReference type="PROSITE" id="PS50217">
    <property type="entry name" value="BZIP"/>
    <property type="match status" value="1"/>
</dbReference>
<feature type="domain" description="BZIP" evidence="2">
    <location>
        <begin position="567"/>
        <end position="616"/>
    </location>
</feature>
<evidence type="ECO:0000259" key="2">
    <source>
        <dbReference type="PROSITE" id="PS50217"/>
    </source>
</evidence>
<dbReference type="Gene3D" id="1.20.5.170">
    <property type="match status" value="1"/>
</dbReference>
<dbReference type="SUPFAM" id="SSF57959">
    <property type="entry name" value="Leucine zipper domain"/>
    <property type="match status" value="1"/>
</dbReference>
<feature type="compositionally biased region" description="Basic residues" evidence="1">
    <location>
        <begin position="509"/>
        <end position="518"/>
    </location>
</feature>
<dbReference type="Pfam" id="PF07716">
    <property type="entry name" value="bZIP_2"/>
    <property type="match status" value="1"/>
</dbReference>
<feature type="region of interest" description="Disordered" evidence="1">
    <location>
        <begin position="447"/>
        <end position="474"/>
    </location>
</feature>
<feature type="compositionally biased region" description="Basic and acidic residues" evidence="1">
    <location>
        <begin position="590"/>
        <end position="600"/>
    </location>
</feature>
<evidence type="ECO:0000313" key="3">
    <source>
        <dbReference type="EMBL" id="JAT33777.1"/>
    </source>
</evidence>
<feature type="region of interest" description="Disordered" evidence="1">
    <location>
        <begin position="161"/>
        <end position="190"/>
    </location>
</feature>
<name>A0A1B6MCX7_9HEMI</name>
<dbReference type="PROSITE" id="PS00036">
    <property type="entry name" value="BZIP_BASIC"/>
    <property type="match status" value="1"/>
</dbReference>
<dbReference type="InterPro" id="IPR004827">
    <property type="entry name" value="bZIP"/>
</dbReference>
<accession>A0A1B6MCX7</accession>
<reference evidence="3" key="1">
    <citation type="submission" date="2015-11" db="EMBL/GenBank/DDBJ databases">
        <title>De novo transcriptome assembly of four potential Pierce s Disease insect vectors from Arizona vineyards.</title>
        <authorList>
            <person name="Tassone E.E."/>
        </authorList>
    </citation>
    <scope>NUCLEOTIDE SEQUENCE</scope>
</reference>
<feature type="compositionally biased region" description="Polar residues" evidence="1">
    <location>
        <begin position="447"/>
        <end position="460"/>
    </location>
</feature>
<feature type="compositionally biased region" description="Polar residues" evidence="1">
    <location>
        <begin position="161"/>
        <end position="174"/>
    </location>
</feature>
<dbReference type="AlphaFoldDB" id="A0A1B6MCX7"/>
<dbReference type="GO" id="GO:0005634">
    <property type="term" value="C:nucleus"/>
    <property type="evidence" value="ECO:0007669"/>
    <property type="project" value="UniProtKB-ARBA"/>
</dbReference>
<protein>
    <recommendedName>
        <fullName evidence="2">BZIP domain-containing protein</fullName>
    </recommendedName>
</protein>
<sequence length="637" mass="71985">MSVVSSVSVHILVSVQQSSARCGPSVQSWESYPGEREMQIAPLYPQMSSLDSTEPLWCERTQDMSGYVLPATTSLPLDEQFQLNFSTAPTEHDFDLQNSGNSSPEEFLLRDQTKVYGEDSITFDNSNYSELHTKMKSWLPKISAMEINELVKTNMISDNGCFSSRTDSENSQTFPQPPKEESRPSATDAKHRHLSSIFDCEEPYIKEDQDILSSFCNDSKLTFDKLRDEIEVAEEVVVTTEVLDESKSKMFLGSFFFDSASPEYQVESKEEVMLPSETKEEMSSPLGGFSLMETTFDLDSASPEYFIDSKEEVMLPSESKEEMSSPLGGFSLMETTFDLDSASPEYLIDSKEVMLLSENKEDISSPLSGSSLMETTFDFDSVFTEEDDLYSLDSEPTFPVRLHPLLRLNIEAANQLNCGGLPDTPEVLKPVLKPEAEFDLVNYLMTNGDSNNNRLPTTPVSARPRPCLQRRGKSHLSIADLRECHKYGRGKPSPSRSPSPSPSCSSGRPARRSATKFKRLLEEGLLDTGSMSAEDEDTERRSISSTSSRKRLHSDSDMSSVGVGENSTRYRERRDRNNLSSKRSRQKRKQQQEQKKVELTDLEDRNKRLRRKADQLAAVLDRVHKAWKEYLEKMKKD</sequence>